<comment type="caution">
    <text evidence="5">The sequence shown here is derived from an EMBL/GenBank/DDBJ whole genome shotgun (WGS) entry which is preliminary data.</text>
</comment>
<dbReference type="OMA" id="QTIHQSQ"/>
<dbReference type="SUPFAM" id="SSF52540">
    <property type="entry name" value="P-loop containing nucleoside triphosphate hydrolases"/>
    <property type="match status" value="1"/>
</dbReference>
<evidence type="ECO:0000256" key="1">
    <source>
        <dbReference type="SAM" id="MobiDB-lite"/>
    </source>
</evidence>
<feature type="region of interest" description="Disordered" evidence="1">
    <location>
        <begin position="1"/>
        <end position="24"/>
    </location>
</feature>
<organism evidence="5 6">
    <name type="scientific">Leptomonas seymouri</name>
    <dbReference type="NCBI Taxonomy" id="5684"/>
    <lineage>
        <taxon>Eukaryota</taxon>
        <taxon>Discoba</taxon>
        <taxon>Euglenozoa</taxon>
        <taxon>Kinetoplastea</taxon>
        <taxon>Metakinetoplastina</taxon>
        <taxon>Trypanosomatida</taxon>
        <taxon>Trypanosomatidae</taxon>
        <taxon>Leishmaniinae</taxon>
        <taxon>Leptomonas</taxon>
    </lineage>
</organism>
<dbReference type="PANTHER" id="PTHR38149:SF1">
    <property type="entry name" value="ATPASE"/>
    <property type="match status" value="1"/>
</dbReference>
<feature type="domain" description="ATPase of the ABC class C-terminal" evidence="2">
    <location>
        <begin position="278"/>
        <end position="550"/>
    </location>
</feature>
<accession>A0A0N1HT36</accession>
<evidence type="ECO:0000313" key="5">
    <source>
        <dbReference type="EMBL" id="KPI82874.1"/>
    </source>
</evidence>
<feature type="domain" description="MRB1590-like C-terminal" evidence="4">
    <location>
        <begin position="600"/>
        <end position="729"/>
    </location>
</feature>
<dbReference type="Pfam" id="PF09818">
    <property type="entry name" value="ABC_ATPase"/>
    <property type="match status" value="1"/>
</dbReference>
<dbReference type="InterPro" id="IPR027417">
    <property type="entry name" value="P-loop_NTPase"/>
</dbReference>
<dbReference type="InterPro" id="IPR049069">
    <property type="entry name" value="MRB1590-like_C"/>
</dbReference>
<feature type="compositionally biased region" description="Basic and acidic residues" evidence="1">
    <location>
        <begin position="59"/>
        <end position="73"/>
    </location>
</feature>
<dbReference type="Pfam" id="PF21117">
    <property type="entry name" value="MRB1590_C"/>
    <property type="match status" value="1"/>
</dbReference>
<evidence type="ECO:0000259" key="4">
    <source>
        <dbReference type="Pfam" id="PF21117"/>
    </source>
</evidence>
<keyword evidence="6" id="KW-1185">Reference proteome</keyword>
<dbReference type="Pfam" id="PF20446">
    <property type="entry name" value="ABC_N"/>
    <property type="match status" value="1"/>
</dbReference>
<sequence>MSSYYRGRGGGSERGAGYRRSGGRGGGFFRGGGNRYANASALSTEEFGASSACSDGDSEGGHGAKDAFNEHLRSPPPGRPCGALMSFLQDVEGRSYAQLKELTGQTFCLTPETAPDAGGVRLRFLRIQPDPFAPGSQICVTVPAPFSTQALLRSSQSVPVPAGAASAVSAEDVPWRRVAAEDFLLRCVRRGLARLQGSFAIQILEVSQHVLPRSTVLLVEGESSDAAHFQETPNGFIHVFLRVKLPGHGRRIDSQGIHRILFSELLPVFQQYVLRCRHEELWAHVTSVSDQEWLRRQLHSSGLVAFIADGAVLPRAAGDSDLPLSDATVVPFMSPPSLSRTFCLPFSGRTITGAGIPQGLTLIAGGGFHGKSTLLRALELGVYNHVPDDGRTFVVVDPTAVKIRAEDRRAVQGVDISPFICNLPFRKDTTAFSTGDASGSTSQAANIMEALELGSSALLLDEDTSATNFMYRDVLMEQLVPPAQEPITSFVHRVRDLIHHHKVSVVMVVGGSGQYFPIADMVLVLDTYRVRDATAQAKEIVRRSCAAQTDSTRIGALVESAAAPPASSVFHLPPERHFQYDPSFAEFSRRSGHGPGRGLKVSGSGTERVRVGHEDIELSLVEQLVEEGQLNAIAQCLAMLYDSGRLVSEKMQTEYFPTPAYPPSLVATGRATAGLPRVSDYSQLVHNCERRLRQAQLELQTQSCYLPAGFTSLPRMFEIGAALNRLRALITARR</sequence>
<proteinExistence type="predicted"/>
<dbReference type="VEuPathDB" id="TriTrypDB:Lsey_0502_0030"/>
<dbReference type="AlphaFoldDB" id="A0A0N1HT36"/>
<dbReference type="InterPro" id="IPR019195">
    <property type="entry name" value="ABC_ATPase_put"/>
</dbReference>
<dbReference type="Proteomes" id="UP000038009">
    <property type="component" value="Unassembled WGS sequence"/>
</dbReference>
<dbReference type="InterPro" id="IPR046834">
    <property type="entry name" value="ABC_ATPase_C"/>
</dbReference>
<reference evidence="5 6" key="1">
    <citation type="journal article" date="2015" name="PLoS Pathog.">
        <title>Leptomonas seymouri: Adaptations to the Dixenous Life Cycle Analyzed by Genome Sequencing, Transcriptome Profiling and Co-infection with Leishmania donovani.</title>
        <authorList>
            <person name="Kraeva N."/>
            <person name="Butenko A."/>
            <person name="Hlavacova J."/>
            <person name="Kostygov A."/>
            <person name="Myskova J."/>
            <person name="Grybchuk D."/>
            <person name="Lestinova T."/>
            <person name="Votypka J."/>
            <person name="Volf P."/>
            <person name="Opperdoes F."/>
            <person name="Flegontov P."/>
            <person name="Lukes J."/>
            <person name="Yurchenko V."/>
        </authorList>
    </citation>
    <scope>NUCLEOTIDE SEQUENCE [LARGE SCALE GENOMIC DNA]</scope>
    <source>
        <strain evidence="5 6">ATCC 30220</strain>
    </source>
</reference>
<feature type="domain" description="ATPase of the ABC class N-terminal" evidence="3">
    <location>
        <begin position="83"/>
        <end position="274"/>
    </location>
</feature>
<dbReference type="EMBL" id="LJSK01000502">
    <property type="protein sequence ID" value="KPI82874.1"/>
    <property type="molecule type" value="Genomic_DNA"/>
</dbReference>
<evidence type="ECO:0000259" key="2">
    <source>
        <dbReference type="Pfam" id="PF09818"/>
    </source>
</evidence>
<dbReference type="PANTHER" id="PTHR38149">
    <property type="entry name" value="ATPASE"/>
    <property type="match status" value="1"/>
</dbReference>
<gene>
    <name evidence="5" type="ORF">ABL78_8115</name>
</gene>
<name>A0A0N1HT36_LEPSE</name>
<evidence type="ECO:0000313" key="6">
    <source>
        <dbReference type="Proteomes" id="UP000038009"/>
    </source>
</evidence>
<protein>
    <submittedName>
        <fullName evidence="5">Putative mitochondrial RNA binding complex 1 subunit</fullName>
    </submittedName>
</protein>
<dbReference type="OrthoDB" id="189459at2759"/>
<feature type="region of interest" description="Disordered" evidence="1">
    <location>
        <begin position="49"/>
        <end position="80"/>
    </location>
</feature>
<dbReference type="InterPro" id="IPR046833">
    <property type="entry name" value="ABC_N"/>
</dbReference>
<evidence type="ECO:0000259" key="3">
    <source>
        <dbReference type="Pfam" id="PF20446"/>
    </source>
</evidence>